<reference evidence="6 7" key="1">
    <citation type="submission" date="2019-03" db="EMBL/GenBank/DDBJ databases">
        <title>Draft genome sequences of novel Actinobacteria.</title>
        <authorList>
            <person name="Sahin N."/>
            <person name="Ay H."/>
            <person name="Saygin H."/>
        </authorList>
    </citation>
    <scope>NUCLEOTIDE SEQUENCE [LARGE SCALE GENOMIC DNA]</scope>
    <source>
        <strain evidence="6 7">16K309</strain>
    </source>
</reference>
<dbReference type="InterPro" id="IPR036390">
    <property type="entry name" value="WH_DNA-bd_sf"/>
</dbReference>
<keyword evidence="2" id="KW-0238">DNA-binding</keyword>
<sequence>MEQSNPGMAAYQRVVEAIKHDIRTGKLASGERLPGNRALAEKYDVALATAQKALRALQDAGWLTATPSVGVFVSSEVPTDEAAADVSVELADLKSQVASLAQRVEELERRS</sequence>
<dbReference type="Gene3D" id="1.10.10.10">
    <property type="entry name" value="Winged helix-like DNA-binding domain superfamily/Winged helix DNA-binding domain"/>
    <property type="match status" value="1"/>
</dbReference>
<dbReference type="Proteomes" id="UP000295674">
    <property type="component" value="Unassembled WGS sequence"/>
</dbReference>
<dbReference type="SMART" id="SM00345">
    <property type="entry name" value="HTH_GNTR"/>
    <property type="match status" value="1"/>
</dbReference>
<evidence type="ECO:0000313" key="6">
    <source>
        <dbReference type="EMBL" id="TDD10616.1"/>
    </source>
</evidence>
<protein>
    <submittedName>
        <fullName evidence="6">GntR family transcriptional regulator</fullName>
    </submittedName>
</protein>
<accession>A0A4V2YC95</accession>
<dbReference type="CDD" id="cd07377">
    <property type="entry name" value="WHTH_GntR"/>
    <property type="match status" value="1"/>
</dbReference>
<evidence type="ECO:0000256" key="4">
    <source>
        <dbReference type="SAM" id="Coils"/>
    </source>
</evidence>
<dbReference type="GO" id="GO:0003700">
    <property type="term" value="F:DNA-binding transcription factor activity"/>
    <property type="evidence" value="ECO:0007669"/>
    <property type="project" value="InterPro"/>
</dbReference>
<dbReference type="RefSeq" id="WP_132671913.1">
    <property type="nucleotide sequence ID" value="NZ_SMKS01000001.1"/>
</dbReference>
<dbReference type="PANTHER" id="PTHR44846">
    <property type="entry name" value="MANNOSYL-D-GLYCERATE TRANSPORT/METABOLISM SYSTEM REPRESSOR MNGR-RELATED"/>
    <property type="match status" value="1"/>
</dbReference>
<dbReference type="EMBL" id="SMKS01000001">
    <property type="protein sequence ID" value="TDD10616.1"/>
    <property type="molecule type" value="Genomic_DNA"/>
</dbReference>
<proteinExistence type="predicted"/>
<dbReference type="AlphaFoldDB" id="A0A4V2YC95"/>
<dbReference type="PANTHER" id="PTHR44846:SF17">
    <property type="entry name" value="GNTR-FAMILY TRANSCRIPTIONAL REGULATOR"/>
    <property type="match status" value="1"/>
</dbReference>
<dbReference type="InterPro" id="IPR050679">
    <property type="entry name" value="Bact_HTH_transcr_reg"/>
</dbReference>
<name>A0A4V2YC95_9PSEU</name>
<organism evidence="6 7">
    <name type="scientific">Saccharopolyspora terrae</name>
    <dbReference type="NCBI Taxonomy" id="2530384"/>
    <lineage>
        <taxon>Bacteria</taxon>
        <taxon>Bacillati</taxon>
        <taxon>Actinomycetota</taxon>
        <taxon>Actinomycetes</taxon>
        <taxon>Pseudonocardiales</taxon>
        <taxon>Pseudonocardiaceae</taxon>
        <taxon>Saccharopolyspora</taxon>
    </lineage>
</organism>
<feature type="coiled-coil region" evidence="4">
    <location>
        <begin position="40"/>
        <end position="110"/>
    </location>
</feature>
<dbReference type="Pfam" id="PF00392">
    <property type="entry name" value="GntR"/>
    <property type="match status" value="1"/>
</dbReference>
<dbReference type="PROSITE" id="PS50949">
    <property type="entry name" value="HTH_GNTR"/>
    <property type="match status" value="1"/>
</dbReference>
<feature type="domain" description="HTH gntR-type" evidence="5">
    <location>
        <begin position="8"/>
        <end position="76"/>
    </location>
</feature>
<keyword evidence="3" id="KW-0804">Transcription</keyword>
<dbReference type="GO" id="GO:0003677">
    <property type="term" value="F:DNA binding"/>
    <property type="evidence" value="ECO:0007669"/>
    <property type="project" value="UniProtKB-KW"/>
</dbReference>
<dbReference type="SUPFAM" id="SSF46785">
    <property type="entry name" value="Winged helix' DNA-binding domain"/>
    <property type="match status" value="1"/>
</dbReference>
<evidence type="ECO:0000256" key="2">
    <source>
        <dbReference type="ARBA" id="ARBA00023125"/>
    </source>
</evidence>
<keyword evidence="4" id="KW-0175">Coiled coil</keyword>
<keyword evidence="7" id="KW-1185">Reference proteome</keyword>
<evidence type="ECO:0000256" key="1">
    <source>
        <dbReference type="ARBA" id="ARBA00023015"/>
    </source>
</evidence>
<evidence type="ECO:0000259" key="5">
    <source>
        <dbReference type="PROSITE" id="PS50949"/>
    </source>
</evidence>
<evidence type="ECO:0000256" key="3">
    <source>
        <dbReference type="ARBA" id="ARBA00023163"/>
    </source>
</evidence>
<dbReference type="OrthoDB" id="3615556at2"/>
<dbReference type="GO" id="GO:0045892">
    <property type="term" value="P:negative regulation of DNA-templated transcription"/>
    <property type="evidence" value="ECO:0007669"/>
    <property type="project" value="TreeGrafter"/>
</dbReference>
<dbReference type="InterPro" id="IPR000524">
    <property type="entry name" value="Tscrpt_reg_HTH_GntR"/>
</dbReference>
<comment type="caution">
    <text evidence="6">The sequence shown here is derived from an EMBL/GenBank/DDBJ whole genome shotgun (WGS) entry which is preliminary data.</text>
</comment>
<evidence type="ECO:0000313" key="7">
    <source>
        <dbReference type="Proteomes" id="UP000295674"/>
    </source>
</evidence>
<keyword evidence="1" id="KW-0805">Transcription regulation</keyword>
<dbReference type="InterPro" id="IPR036388">
    <property type="entry name" value="WH-like_DNA-bd_sf"/>
</dbReference>
<gene>
    <name evidence="6" type="ORF">E1181_00895</name>
</gene>